<keyword evidence="1" id="KW-0812">Transmembrane</keyword>
<keyword evidence="3" id="KW-0808">Transferase</keyword>
<dbReference type="Pfam" id="PF01757">
    <property type="entry name" value="Acyl_transf_3"/>
    <property type="match status" value="1"/>
</dbReference>
<feature type="transmembrane region" description="Helical" evidence="1">
    <location>
        <begin position="174"/>
        <end position="192"/>
    </location>
</feature>
<organism evidence="3 4">
    <name type="scientific">Pelagicoccus enzymogenes</name>
    <dbReference type="NCBI Taxonomy" id="2773457"/>
    <lineage>
        <taxon>Bacteria</taxon>
        <taxon>Pseudomonadati</taxon>
        <taxon>Verrucomicrobiota</taxon>
        <taxon>Opitutia</taxon>
        <taxon>Puniceicoccales</taxon>
        <taxon>Pelagicoccaceae</taxon>
        <taxon>Pelagicoccus</taxon>
    </lineage>
</organism>
<accession>A0A927IHG7</accession>
<feature type="transmembrane region" description="Helical" evidence="1">
    <location>
        <begin position="212"/>
        <end position="229"/>
    </location>
</feature>
<dbReference type="PANTHER" id="PTHR23028:SF53">
    <property type="entry name" value="ACYL_TRANSF_3 DOMAIN-CONTAINING PROTEIN"/>
    <property type="match status" value="1"/>
</dbReference>
<feature type="transmembrane region" description="Helical" evidence="1">
    <location>
        <begin position="34"/>
        <end position="54"/>
    </location>
</feature>
<name>A0A927IHG7_9BACT</name>
<feature type="transmembrane region" description="Helical" evidence="1">
    <location>
        <begin position="117"/>
        <end position="139"/>
    </location>
</feature>
<dbReference type="GO" id="GO:0016747">
    <property type="term" value="F:acyltransferase activity, transferring groups other than amino-acyl groups"/>
    <property type="evidence" value="ECO:0007669"/>
    <property type="project" value="InterPro"/>
</dbReference>
<evidence type="ECO:0000313" key="3">
    <source>
        <dbReference type="EMBL" id="MBD5780166.1"/>
    </source>
</evidence>
<gene>
    <name evidence="3" type="ORF">IEN85_11745</name>
</gene>
<keyword evidence="1" id="KW-0472">Membrane</keyword>
<feature type="transmembrane region" description="Helical" evidence="1">
    <location>
        <begin position="273"/>
        <end position="292"/>
    </location>
</feature>
<keyword evidence="1" id="KW-1133">Transmembrane helix</keyword>
<keyword evidence="4" id="KW-1185">Reference proteome</keyword>
<feature type="transmembrane region" description="Helical" evidence="1">
    <location>
        <begin position="74"/>
        <end position="92"/>
    </location>
</feature>
<dbReference type="InterPro" id="IPR002656">
    <property type="entry name" value="Acyl_transf_3_dom"/>
</dbReference>
<feature type="transmembrane region" description="Helical" evidence="1">
    <location>
        <begin position="146"/>
        <end position="162"/>
    </location>
</feature>
<sequence>MACFLVIWQHVSESLLRHSNGGQWTSELANYFDFGRIGVVAFFCISGFVIPRTLEGPRLAALRSFAINRFFRLYPIYWVAVVIGIYSLWLVTGHKLPASTILANGGMIATFVGEPHIMGLFWTLEVELAFYLATALLYLGFGKYKFLSAIAGFSLSYALWKLDLLKGYQGNLPILGYLLAIMFAGSAMRCIYELKQEPLFSRSENWKKAARILFALMVYLVAQPVIEGVEKSFSYPDPMWNRYGWGHTLGMAMFVLFFFLPRTPRWLSLAGRSTYSVYLLHAIVFTLIARFWQTQELPKTRLELFILLTTATTFGLAALTYRYIEKPSIRLGKRLATKNG</sequence>
<dbReference type="Proteomes" id="UP000622317">
    <property type="component" value="Unassembled WGS sequence"/>
</dbReference>
<dbReference type="GO" id="GO:0000271">
    <property type="term" value="P:polysaccharide biosynthetic process"/>
    <property type="evidence" value="ECO:0007669"/>
    <property type="project" value="TreeGrafter"/>
</dbReference>
<dbReference type="InterPro" id="IPR050879">
    <property type="entry name" value="Acyltransferase_3"/>
</dbReference>
<feature type="domain" description="Acyltransferase 3" evidence="2">
    <location>
        <begin position="2"/>
        <end position="316"/>
    </location>
</feature>
<dbReference type="AlphaFoldDB" id="A0A927IHG7"/>
<keyword evidence="3" id="KW-0012">Acyltransferase</keyword>
<evidence type="ECO:0000313" key="4">
    <source>
        <dbReference type="Proteomes" id="UP000622317"/>
    </source>
</evidence>
<reference evidence="3" key="1">
    <citation type="submission" date="2020-09" db="EMBL/GenBank/DDBJ databases">
        <title>Pelagicoccus enzymogenes sp. nov. with an EPS production, isolated from marine sediment.</title>
        <authorList>
            <person name="Feng X."/>
        </authorList>
    </citation>
    <scope>NUCLEOTIDE SEQUENCE</scope>
    <source>
        <strain evidence="3">NFK12</strain>
    </source>
</reference>
<dbReference type="EMBL" id="JACYFG010000034">
    <property type="protein sequence ID" value="MBD5780166.1"/>
    <property type="molecule type" value="Genomic_DNA"/>
</dbReference>
<feature type="transmembrane region" description="Helical" evidence="1">
    <location>
        <begin position="304"/>
        <end position="324"/>
    </location>
</feature>
<feature type="transmembrane region" description="Helical" evidence="1">
    <location>
        <begin position="244"/>
        <end position="261"/>
    </location>
</feature>
<comment type="caution">
    <text evidence="3">The sequence shown here is derived from an EMBL/GenBank/DDBJ whole genome shotgun (WGS) entry which is preliminary data.</text>
</comment>
<dbReference type="PANTHER" id="PTHR23028">
    <property type="entry name" value="ACETYLTRANSFERASE"/>
    <property type="match status" value="1"/>
</dbReference>
<dbReference type="GO" id="GO:0016020">
    <property type="term" value="C:membrane"/>
    <property type="evidence" value="ECO:0007669"/>
    <property type="project" value="TreeGrafter"/>
</dbReference>
<protein>
    <submittedName>
        <fullName evidence="3">Acyltransferase</fullName>
    </submittedName>
</protein>
<proteinExistence type="predicted"/>
<evidence type="ECO:0000259" key="2">
    <source>
        <dbReference type="Pfam" id="PF01757"/>
    </source>
</evidence>
<evidence type="ECO:0000256" key="1">
    <source>
        <dbReference type="SAM" id="Phobius"/>
    </source>
</evidence>